<dbReference type="Gene3D" id="1.10.10.10">
    <property type="entry name" value="Winged helix-like DNA-binding domain superfamily/Winged helix DNA-binding domain"/>
    <property type="match status" value="1"/>
</dbReference>
<evidence type="ECO:0000313" key="4">
    <source>
        <dbReference type="Proteomes" id="UP000011021"/>
    </source>
</evidence>
<dbReference type="PROSITE" id="PS52050">
    <property type="entry name" value="WYL"/>
    <property type="match status" value="1"/>
</dbReference>
<dbReference type="PANTHER" id="PTHR34580">
    <property type="match status" value="1"/>
</dbReference>
<dbReference type="PANTHER" id="PTHR34580:SF3">
    <property type="entry name" value="PROTEIN PAFB"/>
    <property type="match status" value="1"/>
</dbReference>
<sequence length="235" mass="26856">MTRAERLLELMQRLRRSRQPLQAHTLAEQLDISVRTLYRDIETLRHQGADIEGEAGVGYVLKKGGPTLPPLMFRESEIEALVLGLRWVGRHADPALADDARSALSKIGAILPPRLAPIFDEHALYPAGRRQNTESDENSVLPTVRAALRENQRLRLDYTDGEGHTSQRIVWPLALGYFDETPVLAAWCELRQDFRHFRTDRMQRAQPVGPCPLPRLRMLAEWQRHTGVDLSRYDP</sequence>
<dbReference type="AlphaFoldDB" id="E7RTK2"/>
<dbReference type="InterPro" id="IPR026881">
    <property type="entry name" value="WYL_dom"/>
</dbReference>
<dbReference type="Pfam" id="PF13280">
    <property type="entry name" value="WYL"/>
    <property type="match status" value="1"/>
</dbReference>
<dbReference type="InterPro" id="IPR051534">
    <property type="entry name" value="CBASS_pafABC_assoc_protein"/>
</dbReference>
<evidence type="ECO:0000259" key="2">
    <source>
        <dbReference type="Pfam" id="PF13280"/>
    </source>
</evidence>
<dbReference type="STRING" id="887898.HMPREF0551_0271"/>
<proteinExistence type="predicted"/>
<dbReference type="SUPFAM" id="SSF46785">
    <property type="entry name" value="Winged helix' DNA-binding domain"/>
    <property type="match status" value="1"/>
</dbReference>
<evidence type="ECO:0000313" key="3">
    <source>
        <dbReference type="EMBL" id="EFV96088.1"/>
    </source>
</evidence>
<dbReference type="InterPro" id="IPR013196">
    <property type="entry name" value="HTH_11"/>
</dbReference>
<feature type="domain" description="Helix-turn-helix type 11" evidence="1">
    <location>
        <begin position="6"/>
        <end position="59"/>
    </location>
</feature>
<comment type="caution">
    <text evidence="3">The sequence shown here is derived from an EMBL/GenBank/DDBJ whole genome shotgun (WGS) entry which is preliminary data.</text>
</comment>
<dbReference type="Pfam" id="PF08279">
    <property type="entry name" value="HTH_11"/>
    <property type="match status" value="1"/>
</dbReference>
<reference evidence="3 4" key="1">
    <citation type="submission" date="2010-12" db="EMBL/GenBank/DDBJ databases">
        <authorList>
            <person name="Muzny D."/>
            <person name="Qin X."/>
            <person name="Deng J."/>
            <person name="Jiang H."/>
            <person name="Liu Y."/>
            <person name="Qu J."/>
            <person name="Song X.-Z."/>
            <person name="Zhang L."/>
            <person name="Thornton R."/>
            <person name="Coyle M."/>
            <person name="Francisco L."/>
            <person name="Jackson L."/>
            <person name="Javaid M."/>
            <person name="Korchina V."/>
            <person name="Kovar C."/>
            <person name="Mata R."/>
            <person name="Mathew T."/>
            <person name="Ngo R."/>
            <person name="Nguyen L."/>
            <person name="Nguyen N."/>
            <person name="Okwuonu G."/>
            <person name="Ongeri F."/>
            <person name="Pham C."/>
            <person name="Simmons D."/>
            <person name="Wilczek-Boney K."/>
            <person name="Hale W."/>
            <person name="Jakkamsetti A."/>
            <person name="Pham P."/>
            <person name="Ruth R."/>
            <person name="San Lucas F."/>
            <person name="Warren J."/>
            <person name="Zhang J."/>
            <person name="Zhao Z."/>
            <person name="Zhou C."/>
            <person name="Zhu D."/>
            <person name="Lee S."/>
            <person name="Bess C."/>
            <person name="Blankenburg K."/>
            <person name="Forbes L."/>
            <person name="Fu Q."/>
            <person name="Gubbala S."/>
            <person name="Hirani K."/>
            <person name="Jayaseelan J.C."/>
            <person name="Lara F."/>
            <person name="Munidasa M."/>
            <person name="Palculict T."/>
            <person name="Patil S."/>
            <person name="Pu L.-L."/>
            <person name="Saada N."/>
            <person name="Tang L."/>
            <person name="Weissenberger G."/>
            <person name="Zhu Y."/>
            <person name="Hemphill L."/>
            <person name="Shang Y."/>
            <person name="Youmans B."/>
            <person name="Ayvaz T."/>
            <person name="Ross M."/>
            <person name="Santibanez J."/>
            <person name="Aqrawi P."/>
            <person name="Gross S."/>
            <person name="Joshi V."/>
            <person name="Fowler G."/>
            <person name="Nazareth L."/>
            <person name="Reid J."/>
            <person name="Worley K."/>
            <person name="Petrosino J."/>
            <person name="Highlander S."/>
            <person name="Gibbs R."/>
        </authorList>
    </citation>
    <scope>NUCLEOTIDE SEQUENCE [LARGE SCALE GENOMIC DNA]</scope>
    <source>
        <strain evidence="3 4">ATCC 51599</strain>
    </source>
</reference>
<dbReference type="EMBL" id="AEQP01000001">
    <property type="protein sequence ID" value="EFV96088.1"/>
    <property type="molecule type" value="Genomic_DNA"/>
</dbReference>
<evidence type="ECO:0000259" key="1">
    <source>
        <dbReference type="Pfam" id="PF08279"/>
    </source>
</evidence>
<gene>
    <name evidence="3" type="ORF">HMPREF0551_0271</name>
</gene>
<dbReference type="Proteomes" id="UP000011021">
    <property type="component" value="Unassembled WGS sequence"/>
</dbReference>
<dbReference type="InterPro" id="IPR036390">
    <property type="entry name" value="WH_DNA-bd_sf"/>
</dbReference>
<dbReference type="InterPro" id="IPR036388">
    <property type="entry name" value="WH-like_DNA-bd_sf"/>
</dbReference>
<name>E7RTK2_9BURK</name>
<dbReference type="RefSeq" id="WP_005672108.1">
    <property type="nucleotide sequence ID" value="NZ_CP146288.1"/>
</dbReference>
<accession>E7RTK2</accession>
<dbReference type="eggNOG" id="COG2378">
    <property type="taxonomic scope" value="Bacteria"/>
</dbReference>
<organism evidence="3 4">
    <name type="scientific">Lautropia mirabilis ATCC 51599</name>
    <dbReference type="NCBI Taxonomy" id="887898"/>
    <lineage>
        <taxon>Bacteria</taxon>
        <taxon>Pseudomonadati</taxon>
        <taxon>Pseudomonadota</taxon>
        <taxon>Betaproteobacteria</taxon>
        <taxon>Burkholderiales</taxon>
        <taxon>Burkholderiaceae</taxon>
        <taxon>Lautropia</taxon>
    </lineage>
</organism>
<feature type="domain" description="WYL" evidence="2">
    <location>
        <begin position="140"/>
        <end position="206"/>
    </location>
</feature>
<protein>
    <submittedName>
        <fullName evidence="3">HTH domain protein</fullName>
    </submittedName>
</protein>
<dbReference type="HOGENOM" id="CLU_041141_7_1_4"/>
<keyword evidence="4" id="KW-1185">Reference proteome</keyword>